<gene>
    <name evidence="2" type="ORF">V6N12_010213</name>
</gene>
<dbReference type="Proteomes" id="UP001472677">
    <property type="component" value="Unassembled WGS sequence"/>
</dbReference>
<evidence type="ECO:0000313" key="2">
    <source>
        <dbReference type="EMBL" id="KAK8497511.1"/>
    </source>
</evidence>
<feature type="domain" description="RNase H type-1" evidence="1">
    <location>
        <begin position="76"/>
        <end position="150"/>
    </location>
</feature>
<reference evidence="2 3" key="1">
    <citation type="journal article" date="2024" name="G3 (Bethesda)">
        <title>Genome assembly of Hibiscus sabdariffa L. provides insights into metabolisms of medicinal natural products.</title>
        <authorList>
            <person name="Kim T."/>
        </authorList>
    </citation>
    <scope>NUCLEOTIDE SEQUENCE [LARGE SCALE GENOMIC DNA]</scope>
    <source>
        <strain evidence="2">TK-2024</strain>
        <tissue evidence="2">Old leaves</tissue>
    </source>
</reference>
<protein>
    <recommendedName>
        <fullName evidence="1">RNase H type-1 domain-containing protein</fullName>
    </recommendedName>
</protein>
<proteinExistence type="predicted"/>
<dbReference type="InterPro" id="IPR012337">
    <property type="entry name" value="RNaseH-like_sf"/>
</dbReference>
<dbReference type="InterPro" id="IPR053151">
    <property type="entry name" value="RNase_H-like"/>
</dbReference>
<dbReference type="PANTHER" id="PTHR47723">
    <property type="entry name" value="OS05G0353850 PROTEIN"/>
    <property type="match status" value="1"/>
</dbReference>
<dbReference type="InterPro" id="IPR002156">
    <property type="entry name" value="RNaseH_domain"/>
</dbReference>
<name>A0ABR2AVD2_9ROSI</name>
<accession>A0ABR2AVD2</accession>
<organism evidence="2 3">
    <name type="scientific">Hibiscus sabdariffa</name>
    <name type="common">roselle</name>
    <dbReference type="NCBI Taxonomy" id="183260"/>
    <lineage>
        <taxon>Eukaryota</taxon>
        <taxon>Viridiplantae</taxon>
        <taxon>Streptophyta</taxon>
        <taxon>Embryophyta</taxon>
        <taxon>Tracheophyta</taxon>
        <taxon>Spermatophyta</taxon>
        <taxon>Magnoliopsida</taxon>
        <taxon>eudicotyledons</taxon>
        <taxon>Gunneridae</taxon>
        <taxon>Pentapetalae</taxon>
        <taxon>rosids</taxon>
        <taxon>malvids</taxon>
        <taxon>Malvales</taxon>
        <taxon>Malvaceae</taxon>
        <taxon>Malvoideae</taxon>
        <taxon>Hibiscus</taxon>
    </lineage>
</organism>
<dbReference type="CDD" id="cd06222">
    <property type="entry name" value="RNase_H_like"/>
    <property type="match status" value="1"/>
</dbReference>
<dbReference type="InterPro" id="IPR036397">
    <property type="entry name" value="RNaseH_sf"/>
</dbReference>
<dbReference type="InterPro" id="IPR044730">
    <property type="entry name" value="RNase_H-like_dom_plant"/>
</dbReference>
<comment type="caution">
    <text evidence="2">The sequence shown here is derived from an EMBL/GenBank/DDBJ whole genome shotgun (WGS) entry which is preliminary data.</text>
</comment>
<dbReference type="SUPFAM" id="SSF53098">
    <property type="entry name" value="Ribonuclease H-like"/>
    <property type="match status" value="1"/>
</dbReference>
<dbReference type="PANTHER" id="PTHR47723:SF13">
    <property type="entry name" value="PUTATIVE-RELATED"/>
    <property type="match status" value="1"/>
</dbReference>
<sequence>MLANDERLRRHLMTECRSMCGVEVVNVNQVLHFCPVTYTLGCSLVQSEYIVEFFSLPFKDWLLTNLTNFEKFCKLNSDGAVNRISGMASCGGVVRTNRGSWVIGFSKGIVVCSAIEAGLWGIYEGLLTAWLVGVLRLVLQVNSLDAIRVIQ</sequence>
<dbReference type="EMBL" id="JBBPBM010000305">
    <property type="protein sequence ID" value="KAK8497511.1"/>
    <property type="molecule type" value="Genomic_DNA"/>
</dbReference>
<dbReference type="Pfam" id="PF13456">
    <property type="entry name" value="RVT_3"/>
    <property type="match status" value="1"/>
</dbReference>
<evidence type="ECO:0000259" key="1">
    <source>
        <dbReference type="Pfam" id="PF13456"/>
    </source>
</evidence>
<keyword evidence="3" id="KW-1185">Reference proteome</keyword>
<evidence type="ECO:0000313" key="3">
    <source>
        <dbReference type="Proteomes" id="UP001472677"/>
    </source>
</evidence>
<dbReference type="Gene3D" id="3.30.420.10">
    <property type="entry name" value="Ribonuclease H-like superfamily/Ribonuclease H"/>
    <property type="match status" value="1"/>
</dbReference>